<dbReference type="PANTHER" id="PTHR14239:SF10">
    <property type="entry name" value="REDUCTASE"/>
    <property type="match status" value="1"/>
</dbReference>
<dbReference type="InterPro" id="IPR028939">
    <property type="entry name" value="P5C_Rdtase_cat_N"/>
</dbReference>
<sequence>MTTIGLIGSGNIGSTVARLAVAAGHDVVLSNSRGPQTLQDLVSELGPKARAATPAEAAVAGDIVVVTVPLRAYQDVPAQPLAGKVVIDTNNYYPERDGVFDAIEDGSTTTGELLQKHLPEARVVKGFNNIWFEHLRSLARPAGSADRSALPIAGDDAAAKQAVTELFDSLGFDTVDAGPLAENWRTQRDTPVYVIPYGAYGVLPGTPASAQVVREALAAAKPTMA</sequence>
<proteinExistence type="predicted"/>
<dbReference type="SUPFAM" id="SSF51735">
    <property type="entry name" value="NAD(P)-binding Rossmann-fold domains"/>
    <property type="match status" value="1"/>
</dbReference>
<feature type="domain" description="Pyrroline-5-carboxylate reductase catalytic N-terminal" evidence="2">
    <location>
        <begin position="3"/>
        <end position="92"/>
    </location>
</feature>
<dbReference type="PANTHER" id="PTHR14239">
    <property type="entry name" value="DUDULIN-RELATED"/>
    <property type="match status" value="1"/>
</dbReference>
<dbReference type="EMBL" id="CP058905">
    <property type="protein sequence ID" value="QLK01335.1"/>
    <property type="molecule type" value="Genomic_DNA"/>
</dbReference>
<dbReference type="GO" id="GO:0016491">
    <property type="term" value="F:oxidoreductase activity"/>
    <property type="evidence" value="ECO:0007669"/>
    <property type="project" value="UniProtKB-KW"/>
</dbReference>
<dbReference type="Gene3D" id="3.40.50.720">
    <property type="entry name" value="NAD(P)-binding Rossmann-like Domain"/>
    <property type="match status" value="1"/>
</dbReference>
<protein>
    <submittedName>
        <fullName evidence="3">NADPH-dependent F420 reductase</fullName>
    </submittedName>
</protein>
<reference evidence="3" key="1">
    <citation type="submission" date="2020-08" db="EMBL/GenBank/DDBJ databases">
        <title>A bifunctional nitrone conjugated secondary metabolite targeting the ribosome.</title>
        <authorList>
            <person name="Limbrick E.M."/>
            <person name="Graf M."/>
            <person name="Derewacz D.K."/>
            <person name="Nguyen F."/>
            <person name="Spraggins J.M."/>
            <person name="Wieland M."/>
            <person name="Ynigez-Gutierrez A.E."/>
            <person name="Reisman B.J."/>
            <person name="Zinshteyn B."/>
            <person name="McCulloch K."/>
            <person name="Iverson T.M."/>
            <person name="Green R."/>
            <person name="Wilson D.N."/>
            <person name="Bachmann B.O."/>
        </authorList>
    </citation>
    <scope>NUCLEOTIDE SEQUENCE</scope>
    <source>
        <strain evidence="3">Africana</strain>
    </source>
</reference>
<name>A0A7D6CHB8_9ACTN</name>
<dbReference type="AlphaFoldDB" id="A0A7D6CHB8"/>
<keyword evidence="1" id="KW-0560">Oxidoreductase</keyword>
<organism evidence="3">
    <name type="scientific">Micromonospora carbonacea</name>
    <dbReference type="NCBI Taxonomy" id="47853"/>
    <lineage>
        <taxon>Bacteria</taxon>
        <taxon>Bacillati</taxon>
        <taxon>Actinomycetota</taxon>
        <taxon>Actinomycetes</taxon>
        <taxon>Micromonosporales</taxon>
        <taxon>Micromonosporaceae</taxon>
        <taxon>Micromonospora</taxon>
    </lineage>
</organism>
<accession>A0A7D6CHB8</accession>
<evidence type="ECO:0000256" key="1">
    <source>
        <dbReference type="ARBA" id="ARBA00023002"/>
    </source>
</evidence>
<dbReference type="InterPro" id="IPR051267">
    <property type="entry name" value="STEAP_metalloreductase"/>
</dbReference>
<evidence type="ECO:0000313" key="3">
    <source>
        <dbReference type="EMBL" id="QLK01335.1"/>
    </source>
</evidence>
<evidence type="ECO:0000259" key="2">
    <source>
        <dbReference type="Pfam" id="PF03807"/>
    </source>
</evidence>
<dbReference type="InterPro" id="IPR036291">
    <property type="entry name" value="NAD(P)-bd_dom_sf"/>
</dbReference>
<dbReference type="Pfam" id="PF03807">
    <property type="entry name" value="F420_oxidored"/>
    <property type="match status" value="1"/>
</dbReference>
<gene>
    <name evidence="3" type="ORF">HZU44_10685</name>
</gene>